<evidence type="ECO:0000313" key="14">
    <source>
        <dbReference type="EMBL" id="KAJ1924107.1"/>
    </source>
</evidence>
<dbReference type="GO" id="GO:0034737">
    <property type="term" value="F:ergosterol O-acyltransferase activity"/>
    <property type="evidence" value="ECO:0007669"/>
    <property type="project" value="TreeGrafter"/>
</dbReference>
<reference evidence="14" key="1">
    <citation type="submission" date="2022-07" db="EMBL/GenBank/DDBJ databases">
        <title>Phylogenomic reconstructions and comparative analyses of Kickxellomycotina fungi.</title>
        <authorList>
            <person name="Reynolds N.K."/>
            <person name="Stajich J.E."/>
            <person name="Barry K."/>
            <person name="Grigoriev I.V."/>
            <person name="Crous P."/>
            <person name="Smith M.E."/>
        </authorList>
    </citation>
    <scope>NUCLEOTIDE SEQUENCE</scope>
    <source>
        <strain evidence="14">RSA 861</strain>
    </source>
</reference>
<evidence type="ECO:0000256" key="5">
    <source>
        <dbReference type="ARBA" id="ARBA00022824"/>
    </source>
</evidence>
<dbReference type="PANTHER" id="PTHR10408:SF9">
    <property type="entry name" value="STEROL O-ACYLTRANSFERASE 2-RELATED"/>
    <property type="match status" value="1"/>
</dbReference>
<feature type="transmembrane region" description="Helical" evidence="13">
    <location>
        <begin position="175"/>
        <end position="191"/>
    </location>
</feature>
<dbReference type="OrthoDB" id="10039049at2759"/>
<keyword evidence="3 10" id="KW-0808">Transferase</keyword>
<feature type="transmembrane region" description="Helical" evidence="13">
    <location>
        <begin position="355"/>
        <end position="377"/>
    </location>
</feature>
<feature type="transmembrane region" description="Helical" evidence="13">
    <location>
        <begin position="472"/>
        <end position="497"/>
    </location>
</feature>
<feature type="active site" evidence="11">
    <location>
        <position position="482"/>
    </location>
</feature>
<feature type="region of interest" description="Disordered" evidence="12">
    <location>
        <begin position="230"/>
        <end position="290"/>
    </location>
</feature>
<evidence type="ECO:0000256" key="11">
    <source>
        <dbReference type="PIRSR" id="PIRSR000439-1"/>
    </source>
</evidence>
<evidence type="ECO:0000256" key="6">
    <source>
        <dbReference type="ARBA" id="ARBA00022989"/>
    </source>
</evidence>
<organism evidence="14 15">
    <name type="scientific">Tieghemiomyces parasiticus</name>
    <dbReference type="NCBI Taxonomy" id="78921"/>
    <lineage>
        <taxon>Eukaryota</taxon>
        <taxon>Fungi</taxon>
        <taxon>Fungi incertae sedis</taxon>
        <taxon>Zoopagomycota</taxon>
        <taxon>Kickxellomycotina</taxon>
        <taxon>Dimargaritomycetes</taxon>
        <taxon>Dimargaritales</taxon>
        <taxon>Dimargaritaceae</taxon>
        <taxon>Tieghemiomyces</taxon>
    </lineage>
</organism>
<protein>
    <recommendedName>
        <fullName evidence="10">O-acyltransferase</fullName>
    </recommendedName>
</protein>
<dbReference type="Proteomes" id="UP001150569">
    <property type="component" value="Unassembled WGS sequence"/>
</dbReference>
<keyword evidence="5 10" id="KW-0256">Endoplasmic reticulum</keyword>
<keyword evidence="6 13" id="KW-1133">Transmembrane helix</keyword>
<dbReference type="EMBL" id="JANBPT010000292">
    <property type="protein sequence ID" value="KAJ1924107.1"/>
    <property type="molecule type" value="Genomic_DNA"/>
</dbReference>
<keyword evidence="7 10" id="KW-0472">Membrane</keyword>
<dbReference type="InterPro" id="IPR004299">
    <property type="entry name" value="MBOAT_fam"/>
</dbReference>
<sequence length="549" mass="62289">MSAQWKEKSAAQAPGEAGTLRLRRLAKDSGASGMSPRRVAREAKIRRNRPSMFKPRTSYLDLTQVFTPDNTGRGWYVLFWMAMICYVVRQVVINFTQTGYPLRNAWGIRLSEHVVELMLADLAVVVYTFLALAWQKLIVYGVCSADSMAAYVVQHILQGLLLGGVVIGLAYADWFWVQTGVLLLHTLVLLMKMHSYISSNRELAIKHARLQELAAEHRDELASSAPDLRAQLGAPSSDDEASVASRRPASLSTMQRPAGSLPSTSATSLSPPESDSDQSPPASVASTHMSAADAVPDWQEEMTDLEEDLTAGDVVYPGNVTLSNFIDYLFVPALVYEIYYPRITKLRPAYLAEKICATFGVFALLHVTFEDYIIPIVEELPRISMGMTILELITPVMISYLLVFYIIFECICNVFAELTRFADRNFYDDWWNSTTFDEFARKWNKPVHHFLLRHIYHYSIDMYKFSRNHATLLTFFLSSCLHELVMIVTVGRVRLYLFGLQMFQLPLIYISRHPVVKNRPLLGNIFFWLSMICGPPMIAVLYCRDHFIS</sequence>
<evidence type="ECO:0000256" key="2">
    <source>
        <dbReference type="ARBA" id="ARBA00009010"/>
    </source>
</evidence>
<evidence type="ECO:0000313" key="15">
    <source>
        <dbReference type="Proteomes" id="UP001150569"/>
    </source>
</evidence>
<feature type="transmembrane region" description="Helical" evidence="13">
    <location>
        <begin position="525"/>
        <end position="543"/>
    </location>
</feature>
<feature type="transmembrane region" description="Helical" evidence="13">
    <location>
        <begin position="149"/>
        <end position="169"/>
    </location>
</feature>
<feature type="transmembrane region" description="Helical" evidence="13">
    <location>
        <begin position="75"/>
        <end position="97"/>
    </location>
</feature>
<keyword evidence="4 13" id="KW-0812">Transmembrane</keyword>
<dbReference type="PANTHER" id="PTHR10408">
    <property type="entry name" value="STEROL O-ACYLTRANSFERASE"/>
    <property type="match status" value="1"/>
</dbReference>
<comment type="subcellular location">
    <subcellularLocation>
        <location evidence="1 10">Endoplasmic reticulum membrane</location>
        <topology evidence="1 10">Multi-pass membrane protein</topology>
    </subcellularLocation>
</comment>
<evidence type="ECO:0000256" key="13">
    <source>
        <dbReference type="SAM" id="Phobius"/>
    </source>
</evidence>
<proteinExistence type="inferred from homology"/>
<evidence type="ECO:0000256" key="8">
    <source>
        <dbReference type="ARBA" id="ARBA00023315"/>
    </source>
</evidence>
<dbReference type="AlphaFoldDB" id="A0A9W8AEM0"/>
<dbReference type="GO" id="GO:0008204">
    <property type="term" value="P:ergosterol metabolic process"/>
    <property type="evidence" value="ECO:0007669"/>
    <property type="project" value="TreeGrafter"/>
</dbReference>
<feature type="transmembrane region" description="Helical" evidence="13">
    <location>
        <begin position="117"/>
        <end position="137"/>
    </location>
</feature>
<evidence type="ECO:0000256" key="9">
    <source>
        <dbReference type="ARBA" id="ARBA00023568"/>
    </source>
</evidence>
<dbReference type="PIRSF" id="PIRSF000439">
    <property type="entry name" value="Oat_ACAT_DAG_ARE"/>
    <property type="match status" value="1"/>
</dbReference>
<feature type="compositionally biased region" description="Low complexity" evidence="12">
    <location>
        <begin position="257"/>
        <end position="283"/>
    </location>
</feature>
<keyword evidence="15" id="KW-1185">Reference proteome</keyword>
<accession>A0A9W8AEM0</accession>
<keyword evidence="8 10" id="KW-0012">Acyltransferase</keyword>
<dbReference type="GO" id="GO:0005789">
    <property type="term" value="C:endoplasmic reticulum membrane"/>
    <property type="evidence" value="ECO:0007669"/>
    <property type="project" value="UniProtKB-SubCell"/>
</dbReference>
<feature type="transmembrane region" description="Helical" evidence="13">
    <location>
        <begin position="397"/>
        <end position="416"/>
    </location>
</feature>
<name>A0A9W8AEM0_9FUNG</name>
<dbReference type="Pfam" id="PF03062">
    <property type="entry name" value="MBOAT"/>
    <property type="match status" value="1"/>
</dbReference>
<comment type="function">
    <text evidence="9">Sterol O-acyltransferase that catalyzes the formation of stery esters.</text>
</comment>
<dbReference type="InterPro" id="IPR014371">
    <property type="entry name" value="Oat_ACAT_DAG_ARE"/>
</dbReference>
<evidence type="ECO:0000256" key="1">
    <source>
        <dbReference type="ARBA" id="ARBA00004477"/>
    </source>
</evidence>
<comment type="caution">
    <text evidence="14">The sequence shown here is derived from an EMBL/GenBank/DDBJ whole genome shotgun (WGS) entry which is preliminary data.</text>
</comment>
<comment type="similarity">
    <text evidence="2 10">Belongs to the membrane-bound acyltransferase family. Sterol o-acyltransferase subfamily.</text>
</comment>
<evidence type="ECO:0000256" key="4">
    <source>
        <dbReference type="ARBA" id="ARBA00022692"/>
    </source>
</evidence>
<evidence type="ECO:0000256" key="10">
    <source>
        <dbReference type="PIRNR" id="PIRNR000439"/>
    </source>
</evidence>
<gene>
    <name evidence="14" type="primary">ARE2_2</name>
    <name evidence="14" type="ORF">IWQ60_005435</name>
</gene>
<evidence type="ECO:0000256" key="12">
    <source>
        <dbReference type="SAM" id="MobiDB-lite"/>
    </source>
</evidence>
<evidence type="ECO:0000256" key="7">
    <source>
        <dbReference type="ARBA" id="ARBA00023136"/>
    </source>
</evidence>
<evidence type="ECO:0000256" key="3">
    <source>
        <dbReference type="ARBA" id="ARBA00022679"/>
    </source>
</evidence>